<comment type="caution">
    <text evidence="4">The sequence shown here is derived from an EMBL/GenBank/DDBJ whole genome shotgun (WGS) entry which is preliminary data.</text>
</comment>
<evidence type="ECO:0000256" key="1">
    <source>
        <dbReference type="ARBA" id="ARBA00023125"/>
    </source>
</evidence>
<dbReference type="RefSeq" id="WP_194700394.1">
    <property type="nucleotide sequence ID" value="NZ_JADKNH010000002.1"/>
</dbReference>
<evidence type="ECO:0000256" key="2">
    <source>
        <dbReference type="PROSITE-ProRule" id="PRU00335"/>
    </source>
</evidence>
<dbReference type="EMBL" id="JADKNH010000002">
    <property type="protein sequence ID" value="MBF4692152.1"/>
    <property type="molecule type" value="Genomic_DNA"/>
</dbReference>
<keyword evidence="1 2" id="KW-0238">DNA-binding</keyword>
<dbReference type="InterPro" id="IPR050624">
    <property type="entry name" value="HTH-type_Tx_Regulator"/>
</dbReference>
<dbReference type="PANTHER" id="PTHR43479:SF7">
    <property type="entry name" value="TETR-FAMILY TRANSCRIPTIONAL REGULATOR"/>
    <property type="match status" value="1"/>
</dbReference>
<name>A0ABR9ZNV9_9FIRM</name>
<keyword evidence="5" id="KW-1185">Reference proteome</keyword>
<sequence length="194" mass="22446">MAITKSKTDPRVKRTRQLIQDAFTSLMREKAFEEITVKDIAERATINRATFYAHFVDKFDILESKITESFMTILSRRIEGHEILNVETIQSIFLAVCDFHKDLSTLCQRSYKAFGTQFEHTIKEITKTTLQDYLTKDKILNSNEQLLLNTASIMLSWGLYGAAYDWNNMGRRISAESFVKQSMPLILNGFEKLL</sequence>
<gene>
    <name evidence="4" type="ORF">ISU02_03435</name>
</gene>
<dbReference type="PROSITE" id="PS50977">
    <property type="entry name" value="HTH_TETR_2"/>
    <property type="match status" value="1"/>
</dbReference>
<evidence type="ECO:0000313" key="4">
    <source>
        <dbReference type="EMBL" id="MBF4692152.1"/>
    </source>
</evidence>
<reference evidence="4 5" key="1">
    <citation type="submission" date="2020-11" db="EMBL/GenBank/DDBJ databases">
        <title>Fusibacter basophilias sp. nov.</title>
        <authorList>
            <person name="Qiu D."/>
        </authorList>
    </citation>
    <scope>NUCLEOTIDE SEQUENCE [LARGE SCALE GENOMIC DNA]</scope>
    <source>
        <strain evidence="4 5">Q10-2</strain>
    </source>
</reference>
<dbReference type="Gene3D" id="1.10.357.10">
    <property type="entry name" value="Tetracycline Repressor, domain 2"/>
    <property type="match status" value="1"/>
</dbReference>
<dbReference type="InterPro" id="IPR009057">
    <property type="entry name" value="Homeodomain-like_sf"/>
</dbReference>
<dbReference type="Pfam" id="PF00440">
    <property type="entry name" value="TetR_N"/>
    <property type="match status" value="1"/>
</dbReference>
<organism evidence="4 5">
    <name type="scientific">Fusibacter ferrireducens</name>
    <dbReference type="NCBI Taxonomy" id="2785058"/>
    <lineage>
        <taxon>Bacteria</taxon>
        <taxon>Bacillati</taxon>
        <taxon>Bacillota</taxon>
        <taxon>Clostridia</taxon>
        <taxon>Eubacteriales</taxon>
        <taxon>Eubacteriales Family XII. Incertae Sedis</taxon>
        <taxon>Fusibacter</taxon>
    </lineage>
</organism>
<feature type="DNA-binding region" description="H-T-H motif" evidence="2">
    <location>
        <begin position="36"/>
        <end position="55"/>
    </location>
</feature>
<dbReference type="Proteomes" id="UP000614200">
    <property type="component" value="Unassembled WGS sequence"/>
</dbReference>
<proteinExistence type="predicted"/>
<evidence type="ECO:0000313" key="5">
    <source>
        <dbReference type="Proteomes" id="UP000614200"/>
    </source>
</evidence>
<dbReference type="PANTHER" id="PTHR43479">
    <property type="entry name" value="ACREF/ENVCD OPERON REPRESSOR-RELATED"/>
    <property type="match status" value="1"/>
</dbReference>
<accession>A0ABR9ZNV9</accession>
<protein>
    <submittedName>
        <fullName evidence="4">TetR/AcrR family transcriptional regulator</fullName>
    </submittedName>
</protein>
<dbReference type="InterPro" id="IPR001647">
    <property type="entry name" value="HTH_TetR"/>
</dbReference>
<evidence type="ECO:0000259" key="3">
    <source>
        <dbReference type="PROSITE" id="PS50977"/>
    </source>
</evidence>
<feature type="domain" description="HTH tetR-type" evidence="3">
    <location>
        <begin position="13"/>
        <end position="73"/>
    </location>
</feature>
<dbReference type="SUPFAM" id="SSF46689">
    <property type="entry name" value="Homeodomain-like"/>
    <property type="match status" value="1"/>
</dbReference>